<comment type="caution">
    <text evidence="1">The sequence shown here is derived from an EMBL/GenBank/DDBJ whole genome shotgun (WGS) entry which is preliminary data.</text>
</comment>
<reference evidence="1 2" key="1">
    <citation type="submission" date="2022-11" db="EMBL/GenBank/DDBJ databases">
        <title>Comparative genomics analysis of Acidithiobacillus ferriphilus.</title>
        <authorList>
            <person name="Ma L."/>
        </authorList>
    </citation>
    <scope>NUCLEOTIDE SEQUENCE [LARGE SCALE GENOMIC DNA]</scope>
    <source>
        <strain evidence="1 2">DY15</strain>
    </source>
</reference>
<dbReference type="Proteomes" id="UP001308776">
    <property type="component" value="Unassembled WGS sequence"/>
</dbReference>
<dbReference type="EMBL" id="JAQGFR010000263">
    <property type="protein sequence ID" value="MEB8515176.1"/>
    <property type="molecule type" value="Genomic_DNA"/>
</dbReference>
<evidence type="ECO:0008006" key="3">
    <source>
        <dbReference type="Google" id="ProtNLM"/>
    </source>
</evidence>
<protein>
    <recommendedName>
        <fullName evidence="3">Transposase</fullName>
    </recommendedName>
</protein>
<organism evidence="1 2">
    <name type="scientific">Acidithiobacillus ferriphilus</name>
    <dbReference type="NCBI Taxonomy" id="1689834"/>
    <lineage>
        <taxon>Bacteria</taxon>
        <taxon>Pseudomonadati</taxon>
        <taxon>Pseudomonadota</taxon>
        <taxon>Acidithiobacillia</taxon>
        <taxon>Acidithiobacillales</taxon>
        <taxon>Acidithiobacillaceae</taxon>
        <taxon>Acidithiobacillus</taxon>
    </lineage>
</organism>
<gene>
    <name evidence="1" type="ORF">OW717_14160</name>
</gene>
<sequence length="75" mass="7706">LIEDGHVPAFVPVVTAAPLADTDEGCAVSVGQAAQRTRPAPCIEIRLAGAVMRVPVETDGTLLTEVLRAIRASAA</sequence>
<name>A0ABU6FSY6_9PROT</name>
<proteinExistence type="predicted"/>
<dbReference type="RefSeq" id="WP_325801526.1">
    <property type="nucleotide sequence ID" value="NZ_JAQGFR010000263.1"/>
</dbReference>
<evidence type="ECO:0000313" key="1">
    <source>
        <dbReference type="EMBL" id="MEB8515176.1"/>
    </source>
</evidence>
<accession>A0ABU6FSY6</accession>
<evidence type="ECO:0000313" key="2">
    <source>
        <dbReference type="Proteomes" id="UP001308776"/>
    </source>
</evidence>
<feature type="non-terminal residue" evidence="1">
    <location>
        <position position="1"/>
    </location>
</feature>
<keyword evidence="2" id="KW-1185">Reference proteome</keyword>